<feature type="binding site" evidence="6">
    <location>
        <position position="627"/>
    </location>
    <ligand>
        <name>Na(+)</name>
        <dbReference type="ChEBI" id="CHEBI:29101"/>
        <label>1</label>
    </ligand>
</feature>
<comment type="similarity">
    <text evidence="7">Belongs to the sodium:neurotransmitter symporter (SNF) (TC 2.A.22) family.</text>
</comment>
<dbReference type="GO" id="GO:0046872">
    <property type="term" value="F:metal ion binding"/>
    <property type="evidence" value="ECO:0007669"/>
    <property type="project" value="UniProtKB-KW"/>
</dbReference>
<dbReference type="GO" id="GO:0006865">
    <property type="term" value="P:amino acid transport"/>
    <property type="evidence" value="ECO:0007669"/>
    <property type="project" value="TreeGrafter"/>
</dbReference>
<evidence type="ECO:0000256" key="4">
    <source>
        <dbReference type="ARBA" id="ARBA00022989"/>
    </source>
</evidence>
<keyword evidence="11" id="KW-1185">Reference proteome</keyword>
<feature type="compositionally biased region" description="Basic and acidic residues" evidence="8">
    <location>
        <begin position="226"/>
        <end position="237"/>
    </location>
</feature>
<feature type="transmembrane region" description="Helical" evidence="9">
    <location>
        <begin position="326"/>
        <end position="356"/>
    </location>
</feature>
<dbReference type="GO" id="GO:0005886">
    <property type="term" value="C:plasma membrane"/>
    <property type="evidence" value="ECO:0007669"/>
    <property type="project" value="TreeGrafter"/>
</dbReference>
<feature type="transmembrane region" description="Helical" evidence="9">
    <location>
        <begin position="785"/>
        <end position="806"/>
    </location>
</feature>
<sequence>MSFPSQRDSTSDVFYPDSGPKPSTPSKPTVQGLEHILHSRGVRKPSQGGGPRPPSEGRGRTPSHHADYDSRDRPSSRQSSNYGPPRDNGPPPYNGAPRPRENEPPRYKDKEPSRPQGRDYEPHSRPQGRDYEPPSRPQGRDYEPPSRPQGRDYEPASRPQGRDYEPPRYGREGERYGRDPPRYEQQATDNRREKTHSERRQQGQRGPQDMDLGVRANKSTDQLTPQEKHIESSKVNELEEDDKPPERESWGHKAEFILATIGLAVGLGNVWRFPYLCQKNGGGAFLIPYVIFMLIEGLPLFFLELSIGQRMRKSAILCWRDIHPALFGIGVGCLMVSLMLCLYYVVVIAWCCYYFFISFTSDLPWKKEILCHNWDAYNGILSAIKDCESGSNPNCTTNSTMYKALKYNETTFPDCCVRDPPQYYFYHHALQISTSIEDPGIGMNVKLLGCLVFAWVITYLCVVKGIKSSGKVVYFTATFPYIILIILFFRGVTLEGAGNGIKTFFTPKWDLLLDANIWKDAATQMFFTLSLGFGALIAFASYMPIHNQVMRDAYTVVFVNCGTSLFAGIVVFSILGYRELKTGIPADKVGSGPGLAFMTFSDAMLLMDVSPLWAILFFLMLILLGIDSEFGTLEAAIGPIIDLKIFPKIRKEFLTLLVAVVLFLFGLSMVSAPGFYIFQMFDDYSVTIPLLVIALFQCIGVAWVYGNNRFADDIEFMTGKRPWVGWMICWKYISPLALFVVLVALIVQQAQSKPTYSKFVGCVQKPFGDSAGSVDWTEKVAYPGWGIFVVVMIVLVSTVPILIWLIKDWPKDWARSFHKTFCTGVNNYLPDPERDPNENRPKA</sequence>
<feature type="binding site" evidence="6">
    <location>
        <position position="269"/>
    </location>
    <ligand>
        <name>Na(+)</name>
        <dbReference type="ChEBI" id="CHEBI:29101"/>
        <label>1</label>
    </ligand>
</feature>
<dbReference type="GO" id="GO:0015293">
    <property type="term" value="F:symporter activity"/>
    <property type="evidence" value="ECO:0007669"/>
    <property type="project" value="UniProtKB-KW"/>
</dbReference>
<evidence type="ECO:0000256" key="2">
    <source>
        <dbReference type="ARBA" id="ARBA00022448"/>
    </source>
</evidence>
<dbReference type="Proteomes" id="UP000887567">
    <property type="component" value="Unplaced"/>
</dbReference>
<dbReference type="GeneID" id="110252608"/>
<feature type="transmembrane region" description="Helical" evidence="9">
    <location>
        <begin position="256"/>
        <end position="274"/>
    </location>
</feature>
<feature type="transmembrane region" description="Helical" evidence="9">
    <location>
        <begin position="441"/>
        <end position="460"/>
    </location>
</feature>
<feature type="transmembrane region" description="Helical" evidence="9">
    <location>
        <begin position="595"/>
        <end position="624"/>
    </location>
</feature>
<dbReference type="PANTHER" id="PTHR11616:SF182">
    <property type="entry name" value="TRANSPORTER"/>
    <property type="match status" value="1"/>
</dbReference>
<evidence type="ECO:0000256" key="9">
    <source>
        <dbReference type="SAM" id="Phobius"/>
    </source>
</evidence>
<feature type="binding site" evidence="6">
    <location>
        <position position="624"/>
    </location>
    <ligand>
        <name>Na(+)</name>
        <dbReference type="ChEBI" id="CHEBI:29101"/>
        <label>1</label>
    </ligand>
</feature>
<dbReference type="InterPro" id="IPR037272">
    <property type="entry name" value="SNS_sf"/>
</dbReference>
<evidence type="ECO:0000256" key="1">
    <source>
        <dbReference type="ARBA" id="ARBA00004141"/>
    </source>
</evidence>
<accession>A0A913Y5N9</accession>
<feature type="transmembrane region" description="Helical" evidence="9">
    <location>
        <begin position="286"/>
        <end position="305"/>
    </location>
</feature>
<dbReference type="SUPFAM" id="SSF161070">
    <property type="entry name" value="SNF-like"/>
    <property type="match status" value="1"/>
</dbReference>
<dbReference type="PRINTS" id="PR00176">
    <property type="entry name" value="NANEUSMPORT"/>
</dbReference>
<proteinExistence type="inferred from homology"/>
<evidence type="ECO:0000313" key="11">
    <source>
        <dbReference type="Proteomes" id="UP000887567"/>
    </source>
</evidence>
<dbReference type="PANTHER" id="PTHR11616">
    <property type="entry name" value="SODIUM/CHLORIDE DEPENDENT TRANSPORTER"/>
    <property type="match status" value="1"/>
</dbReference>
<feature type="region of interest" description="Disordered" evidence="8">
    <location>
        <begin position="1"/>
        <end position="248"/>
    </location>
</feature>
<feature type="compositionally biased region" description="Basic and acidic residues" evidence="8">
    <location>
        <begin position="98"/>
        <end position="182"/>
    </location>
</feature>
<feature type="transmembrane region" description="Helical" evidence="9">
    <location>
        <begin position="521"/>
        <end position="542"/>
    </location>
</feature>
<dbReference type="AlphaFoldDB" id="A0A913Y5N9"/>
<keyword evidence="6" id="KW-0915">Sodium</keyword>
<evidence type="ECO:0000256" key="7">
    <source>
        <dbReference type="RuleBase" id="RU003732"/>
    </source>
</evidence>
<dbReference type="Pfam" id="PF00209">
    <property type="entry name" value="SNF"/>
    <property type="match status" value="1"/>
</dbReference>
<keyword evidence="7" id="KW-0769">Symport</keyword>
<evidence type="ECO:0000256" key="6">
    <source>
        <dbReference type="PIRSR" id="PIRSR600175-1"/>
    </source>
</evidence>
<comment type="subcellular location">
    <subcellularLocation>
        <location evidence="1">Membrane</location>
        <topology evidence="1">Multi-pass membrane protein</topology>
    </subcellularLocation>
</comment>
<reference evidence="10" key="1">
    <citation type="submission" date="2022-11" db="UniProtKB">
        <authorList>
            <consortium name="EnsemblMetazoa"/>
        </authorList>
    </citation>
    <scope>IDENTIFICATION</scope>
</reference>
<dbReference type="OMA" id="LDANIWK"/>
<name>A0A913Y5N9_EXADI</name>
<feature type="binding site" evidence="6">
    <location>
        <position position="560"/>
    </location>
    <ligand>
        <name>Na(+)</name>
        <dbReference type="ChEBI" id="CHEBI:29101"/>
        <label>1</label>
    </ligand>
</feature>
<evidence type="ECO:0000313" key="10">
    <source>
        <dbReference type="EnsemblMetazoa" id="XP_020915108.1"/>
    </source>
</evidence>
<dbReference type="OrthoDB" id="6581954at2759"/>
<keyword evidence="4 9" id="KW-1133">Transmembrane helix</keyword>
<organism evidence="10 11">
    <name type="scientific">Exaiptasia diaphana</name>
    <name type="common">Tropical sea anemone</name>
    <name type="synonym">Aiptasia pulchella</name>
    <dbReference type="NCBI Taxonomy" id="2652724"/>
    <lineage>
        <taxon>Eukaryota</taxon>
        <taxon>Metazoa</taxon>
        <taxon>Cnidaria</taxon>
        <taxon>Anthozoa</taxon>
        <taxon>Hexacorallia</taxon>
        <taxon>Actiniaria</taxon>
        <taxon>Aiptasiidae</taxon>
        <taxon>Exaiptasia</taxon>
    </lineage>
</organism>
<feature type="compositionally biased region" description="Basic and acidic residues" evidence="8">
    <location>
        <begin position="55"/>
        <end position="75"/>
    </location>
</feature>
<dbReference type="GO" id="GO:0035725">
    <property type="term" value="P:sodium ion transmembrane transport"/>
    <property type="evidence" value="ECO:0007669"/>
    <property type="project" value="TreeGrafter"/>
</dbReference>
<evidence type="ECO:0000256" key="3">
    <source>
        <dbReference type="ARBA" id="ARBA00022692"/>
    </source>
</evidence>
<dbReference type="EnsemblMetazoa" id="XM_021059449.2">
    <property type="protein sequence ID" value="XP_020915108.1"/>
    <property type="gene ID" value="LOC110252608"/>
</dbReference>
<keyword evidence="6" id="KW-0479">Metal-binding</keyword>
<evidence type="ECO:0000256" key="8">
    <source>
        <dbReference type="SAM" id="MobiDB-lite"/>
    </source>
</evidence>
<feature type="transmembrane region" description="Helical" evidence="9">
    <location>
        <begin position="554"/>
        <end position="575"/>
    </location>
</feature>
<feature type="binding site" evidence="6">
    <location>
        <position position="265"/>
    </location>
    <ligand>
        <name>Na(+)</name>
        <dbReference type="ChEBI" id="CHEBI:29101"/>
        <label>1</label>
    </ligand>
</feature>
<feature type="binding site" evidence="6">
    <location>
        <position position="264"/>
    </location>
    <ligand>
        <name>Na(+)</name>
        <dbReference type="ChEBI" id="CHEBI:29101"/>
        <label>1</label>
    </ligand>
</feature>
<keyword evidence="5 9" id="KW-0472">Membrane</keyword>
<feature type="compositionally biased region" description="Polar residues" evidence="8">
    <location>
        <begin position="1"/>
        <end position="12"/>
    </location>
</feature>
<feature type="transmembrane region" description="Helical" evidence="9">
    <location>
        <begin position="726"/>
        <end position="747"/>
    </location>
</feature>
<feature type="transmembrane region" description="Helical" evidence="9">
    <location>
        <begin position="684"/>
        <end position="705"/>
    </location>
</feature>
<feature type="transmembrane region" description="Helical" evidence="9">
    <location>
        <begin position="653"/>
        <end position="678"/>
    </location>
</feature>
<feature type="transmembrane region" description="Helical" evidence="9">
    <location>
        <begin position="472"/>
        <end position="489"/>
    </location>
</feature>
<evidence type="ECO:0000256" key="5">
    <source>
        <dbReference type="ARBA" id="ARBA00023136"/>
    </source>
</evidence>
<dbReference type="PROSITE" id="PS00610">
    <property type="entry name" value="NA_NEUROTRAN_SYMP_1"/>
    <property type="match status" value="1"/>
</dbReference>
<keyword evidence="3 7" id="KW-0812">Transmembrane</keyword>
<dbReference type="InterPro" id="IPR000175">
    <property type="entry name" value="Na/ntran_symport"/>
</dbReference>
<feature type="compositionally biased region" description="Basic and acidic residues" evidence="8">
    <location>
        <begin position="189"/>
        <end position="201"/>
    </location>
</feature>
<dbReference type="RefSeq" id="XP_020915108.1">
    <property type="nucleotide sequence ID" value="XM_021059449.2"/>
</dbReference>
<dbReference type="PROSITE" id="PS50267">
    <property type="entry name" value="NA_NEUROTRAN_SYMP_3"/>
    <property type="match status" value="1"/>
</dbReference>
<feature type="binding site" evidence="6">
    <location>
        <position position="262"/>
    </location>
    <ligand>
        <name>Na(+)</name>
        <dbReference type="ChEBI" id="CHEBI:29101"/>
        <label>1</label>
    </ligand>
</feature>
<keyword evidence="2 7" id="KW-0813">Transport</keyword>
<feature type="compositionally biased region" description="Low complexity" evidence="8">
    <location>
        <begin position="20"/>
        <end position="29"/>
    </location>
</feature>
<protein>
    <recommendedName>
        <fullName evidence="7">Transporter</fullName>
    </recommendedName>
</protein>
<dbReference type="KEGG" id="epa:110252608"/>
<feature type="binding site" evidence="6">
    <location>
        <position position="628"/>
    </location>
    <ligand>
        <name>Na(+)</name>
        <dbReference type="ChEBI" id="CHEBI:29101"/>
        <label>1</label>
    </ligand>
</feature>